<dbReference type="PANTHER" id="PTHR30363">
    <property type="entry name" value="HTH-TYPE TRANSCRIPTIONAL REGULATOR SRLR-RELATED"/>
    <property type="match status" value="1"/>
</dbReference>
<dbReference type="InterPro" id="IPR037171">
    <property type="entry name" value="NagB/RpiA_transferase-like"/>
</dbReference>
<dbReference type="PROSITE" id="PS00894">
    <property type="entry name" value="HTH_DEOR_1"/>
    <property type="match status" value="1"/>
</dbReference>
<dbReference type="EMBL" id="PVEP01000010">
    <property type="protein sequence ID" value="PQV55262.1"/>
    <property type="molecule type" value="Genomic_DNA"/>
</dbReference>
<accession>A0A2S8S385</accession>
<dbReference type="PROSITE" id="PS51000">
    <property type="entry name" value="HTH_DEOR_2"/>
    <property type="match status" value="1"/>
</dbReference>
<keyword evidence="3" id="KW-0804">Transcription</keyword>
<feature type="domain" description="HTH deoR-type" evidence="4">
    <location>
        <begin position="16"/>
        <end position="71"/>
    </location>
</feature>
<name>A0A2S8S385_9RHOB</name>
<dbReference type="OrthoDB" id="9816363at2"/>
<dbReference type="RefSeq" id="WP_105516066.1">
    <property type="nucleotide sequence ID" value="NZ_PVEP01000010.1"/>
</dbReference>
<dbReference type="SUPFAM" id="SSF100950">
    <property type="entry name" value="NagB/RpiA/CoA transferase-like"/>
    <property type="match status" value="1"/>
</dbReference>
<keyword evidence="1" id="KW-0805">Transcription regulation</keyword>
<dbReference type="SUPFAM" id="SSF46785">
    <property type="entry name" value="Winged helix' DNA-binding domain"/>
    <property type="match status" value="1"/>
</dbReference>
<keyword evidence="6" id="KW-1185">Reference proteome</keyword>
<evidence type="ECO:0000256" key="1">
    <source>
        <dbReference type="ARBA" id="ARBA00023015"/>
    </source>
</evidence>
<reference evidence="5 6" key="1">
    <citation type="submission" date="2018-02" db="EMBL/GenBank/DDBJ databases">
        <title>Genomic Encyclopedia of Archaeal and Bacterial Type Strains, Phase II (KMG-II): from individual species to whole genera.</title>
        <authorList>
            <person name="Goeker M."/>
        </authorList>
    </citation>
    <scope>NUCLEOTIDE SEQUENCE [LARGE SCALE GENOMIC DNA]</scope>
    <source>
        <strain evidence="5 6">DSM 18921</strain>
    </source>
</reference>
<keyword evidence="2" id="KW-0238">DNA-binding</keyword>
<dbReference type="GO" id="GO:0003700">
    <property type="term" value="F:DNA-binding transcription factor activity"/>
    <property type="evidence" value="ECO:0007669"/>
    <property type="project" value="InterPro"/>
</dbReference>
<organism evidence="5 6">
    <name type="scientific">Albidovulum denitrificans</name>
    <dbReference type="NCBI Taxonomy" id="404881"/>
    <lineage>
        <taxon>Bacteria</taxon>
        <taxon>Pseudomonadati</taxon>
        <taxon>Pseudomonadota</taxon>
        <taxon>Alphaproteobacteria</taxon>
        <taxon>Rhodobacterales</taxon>
        <taxon>Paracoccaceae</taxon>
        <taxon>Albidovulum</taxon>
    </lineage>
</organism>
<dbReference type="InterPro" id="IPR014036">
    <property type="entry name" value="DeoR-like_C"/>
</dbReference>
<evidence type="ECO:0000313" key="6">
    <source>
        <dbReference type="Proteomes" id="UP000238338"/>
    </source>
</evidence>
<dbReference type="Pfam" id="PF00455">
    <property type="entry name" value="DeoRC"/>
    <property type="match status" value="1"/>
</dbReference>
<dbReference type="InterPro" id="IPR036388">
    <property type="entry name" value="WH-like_DNA-bd_sf"/>
</dbReference>
<proteinExistence type="predicted"/>
<dbReference type="Proteomes" id="UP000238338">
    <property type="component" value="Unassembled WGS sequence"/>
</dbReference>
<dbReference type="SMART" id="SM01134">
    <property type="entry name" value="DeoRC"/>
    <property type="match status" value="1"/>
</dbReference>
<dbReference type="InterPro" id="IPR018356">
    <property type="entry name" value="Tscrpt_reg_HTH_DeoR_CS"/>
</dbReference>
<evidence type="ECO:0000256" key="2">
    <source>
        <dbReference type="ARBA" id="ARBA00023125"/>
    </source>
</evidence>
<protein>
    <submittedName>
        <fullName evidence="5">DeoR family transcriptional regulator</fullName>
    </submittedName>
</protein>
<dbReference type="Gene3D" id="1.10.10.10">
    <property type="entry name" value="Winged helix-like DNA-binding domain superfamily/Winged helix DNA-binding domain"/>
    <property type="match status" value="1"/>
</dbReference>
<dbReference type="Pfam" id="PF08220">
    <property type="entry name" value="HTH_DeoR"/>
    <property type="match status" value="1"/>
</dbReference>
<dbReference type="InterPro" id="IPR036390">
    <property type="entry name" value="WH_DNA-bd_sf"/>
</dbReference>
<dbReference type="GO" id="GO:0003677">
    <property type="term" value="F:DNA binding"/>
    <property type="evidence" value="ECO:0007669"/>
    <property type="project" value="UniProtKB-KW"/>
</dbReference>
<comment type="caution">
    <text evidence="5">The sequence shown here is derived from an EMBL/GenBank/DDBJ whole genome shotgun (WGS) entry which is preliminary data.</text>
</comment>
<sequence>MLASDAQEDARIRLRKQDRYEQILLELKLRPHLRISELAERFGVSTETVRRDFEALADKGLIDRAHGGASRPQGGQYPTLDERQRAQFRERERIGRFAAGLIRPGETLMIDSGSTTQQMARFLAFAGTPCRVITNSLPLAMTLGQSEAAKVTLAPGEYLPSESAVTGEETLDFLHRHQVDRAVIGATALSVEGVLETVPGFAAVKRAMLARAAKGMLLIHGKKFGARGFARAARLDELASVVVDRAPPAELGEALAAEGVEVQIAT</sequence>
<dbReference type="InterPro" id="IPR001034">
    <property type="entry name" value="DeoR_HTH"/>
</dbReference>
<evidence type="ECO:0000259" key="4">
    <source>
        <dbReference type="PROSITE" id="PS51000"/>
    </source>
</evidence>
<dbReference type="AlphaFoldDB" id="A0A2S8S385"/>
<dbReference type="PANTHER" id="PTHR30363:SF44">
    <property type="entry name" value="AGA OPERON TRANSCRIPTIONAL REPRESSOR-RELATED"/>
    <property type="match status" value="1"/>
</dbReference>
<dbReference type="PRINTS" id="PR00037">
    <property type="entry name" value="HTHLACR"/>
</dbReference>
<evidence type="ECO:0000313" key="5">
    <source>
        <dbReference type="EMBL" id="PQV55262.1"/>
    </source>
</evidence>
<gene>
    <name evidence="5" type="ORF">LX70_03515</name>
</gene>
<dbReference type="SMART" id="SM00420">
    <property type="entry name" value="HTH_DEOR"/>
    <property type="match status" value="1"/>
</dbReference>
<evidence type="ECO:0000256" key="3">
    <source>
        <dbReference type="ARBA" id="ARBA00023163"/>
    </source>
</evidence>
<dbReference type="InterPro" id="IPR050313">
    <property type="entry name" value="Carb_Metab_HTH_regulators"/>
</dbReference>